<dbReference type="SMART" id="SM00283">
    <property type="entry name" value="MA"/>
    <property type="match status" value="1"/>
</dbReference>
<keyword evidence="7" id="KW-1185">Reference proteome</keyword>
<comment type="caution">
    <text evidence="6">The sequence shown here is derived from an EMBL/GenBank/DDBJ whole genome shotgun (WGS) entry which is preliminary data.</text>
</comment>
<reference evidence="7" key="1">
    <citation type="journal article" date="2019" name="Int. J. Syst. Evol. Microbiol.">
        <title>The Global Catalogue of Microorganisms (GCM) 10K type strain sequencing project: providing services to taxonomists for standard genome sequencing and annotation.</title>
        <authorList>
            <consortium name="The Broad Institute Genomics Platform"/>
            <consortium name="The Broad Institute Genome Sequencing Center for Infectious Disease"/>
            <person name="Wu L."/>
            <person name="Ma J."/>
        </authorList>
    </citation>
    <scope>NUCLEOTIDE SEQUENCE [LARGE SCALE GENOMIC DNA]</scope>
    <source>
        <strain evidence="7">CGMCC 1.16031</strain>
    </source>
</reference>
<evidence type="ECO:0000256" key="3">
    <source>
        <dbReference type="PROSITE-ProRule" id="PRU00284"/>
    </source>
</evidence>
<evidence type="ECO:0000259" key="5">
    <source>
        <dbReference type="PROSITE" id="PS50111"/>
    </source>
</evidence>
<sequence>MDYQISANTFRQAFNLAPMQWGVLACCAAISLLCLMFGLVWLGWVLLLLGIPVAVAKTSGPAQEQSSANEERERQTQRDNLQAVGLLTSELAKVLAECESNLNDINSTQDDAINTLSESFINLQRLVREQNACIGALIKADQQSGELYSERMRRFAGSTEKTLDQFIQSTVQMSASTMELLEKVNKIYETMPTVVKALSDIDDISAQTNLLALNAAIEAARAGEAGRGFAVVADEVRALSNRSTQFSGVIKKQMESIRSQIDQLTQDVGVVASQDVSYVIEAKKEIQKALDDIIVKAEADSSTTRTLEDIGIQLDKALNNSIRGLQFGDINGQNLTYTKETLRFVKDQLQDLRNKDVDEIVDTLHNYQQKMKQRVNVDHNPVSQSSVEAGEVELF</sequence>
<organism evidence="6 7">
    <name type="scientific">Pseudobowmanella zhangzhouensis</name>
    <dbReference type="NCBI Taxonomy" id="1537679"/>
    <lineage>
        <taxon>Bacteria</taxon>
        <taxon>Pseudomonadati</taxon>
        <taxon>Pseudomonadota</taxon>
        <taxon>Gammaproteobacteria</taxon>
        <taxon>Alteromonadales</taxon>
        <taxon>Alteromonadaceae</taxon>
    </lineage>
</organism>
<keyword evidence="2 3" id="KW-0807">Transducer</keyword>
<feature type="transmembrane region" description="Helical" evidence="4">
    <location>
        <begin position="21"/>
        <end position="49"/>
    </location>
</feature>
<protein>
    <submittedName>
        <fullName evidence="6">Methyl-accepting chemotaxis protein</fullName>
    </submittedName>
</protein>
<keyword evidence="4" id="KW-1133">Transmembrane helix</keyword>
<keyword evidence="4" id="KW-0812">Transmembrane</keyword>
<name>A0ABW1XLN8_9ALTE</name>
<feature type="domain" description="Methyl-accepting transducer" evidence="5">
    <location>
        <begin position="156"/>
        <end position="336"/>
    </location>
</feature>
<dbReference type="Gene3D" id="1.10.287.950">
    <property type="entry name" value="Methyl-accepting chemotaxis protein"/>
    <property type="match status" value="1"/>
</dbReference>
<evidence type="ECO:0000313" key="6">
    <source>
        <dbReference type="EMBL" id="MFC6441091.1"/>
    </source>
</evidence>
<evidence type="ECO:0000256" key="4">
    <source>
        <dbReference type="SAM" id="Phobius"/>
    </source>
</evidence>
<dbReference type="PANTHER" id="PTHR32089:SF41">
    <property type="entry name" value="METHYL-ACCEPTING CHEMOTAXIS PROTEIN"/>
    <property type="match status" value="1"/>
</dbReference>
<evidence type="ECO:0000256" key="2">
    <source>
        <dbReference type="ARBA" id="ARBA00023224"/>
    </source>
</evidence>
<dbReference type="InterPro" id="IPR004089">
    <property type="entry name" value="MCPsignal_dom"/>
</dbReference>
<evidence type="ECO:0000313" key="7">
    <source>
        <dbReference type="Proteomes" id="UP001596364"/>
    </source>
</evidence>
<keyword evidence="4" id="KW-0472">Membrane</keyword>
<dbReference type="Proteomes" id="UP001596364">
    <property type="component" value="Unassembled WGS sequence"/>
</dbReference>
<comment type="subcellular location">
    <subcellularLocation>
        <location evidence="1">Membrane</location>
    </subcellularLocation>
</comment>
<dbReference type="PROSITE" id="PS50111">
    <property type="entry name" value="CHEMOTAXIS_TRANSDUC_2"/>
    <property type="match status" value="1"/>
</dbReference>
<dbReference type="Pfam" id="PF00015">
    <property type="entry name" value="MCPsignal"/>
    <property type="match status" value="1"/>
</dbReference>
<gene>
    <name evidence="6" type="ORF">ACFP85_13140</name>
</gene>
<proteinExistence type="predicted"/>
<evidence type="ECO:0000256" key="1">
    <source>
        <dbReference type="ARBA" id="ARBA00004370"/>
    </source>
</evidence>
<accession>A0ABW1XLN8</accession>
<dbReference type="RefSeq" id="WP_131258571.1">
    <property type="nucleotide sequence ID" value="NZ_JBHSUS010000001.1"/>
</dbReference>
<dbReference type="PANTHER" id="PTHR32089">
    <property type="entry name" value="METHYL-ACCEPTING CHEMOTAXIS PROTEIN MCPB"/>
    <property type="match status" value="1"/>
</dbReference>
<dbReference type="SUPFAM" id="SSF58104">
    <property type="entry name" value="Methyl-accepting chemotaxis protein (MCP) signaling domain"/>
    <property type="match status" value="1"/>
</dbReference>
<dbReference type="EMBL" id="JBHSUS010000001">
    <property type="protein sequence ID" value="MFC6441091.1"/>
    <property type="molecule type" value="Genomic_DNA"/>
</dbReference>